<keyword evidence="1" id="KW-1133">Transmembrane helix</keyword>
<feature type="transmembrane region" description="Helical" evidence="1">
    <location>
        <begin position="21"/>
        <end position="43"/>
    </location>
</feature>
<dbReference type="Proteomes" id="UP001500755">
    <property type="component" value="Unassembled WGS sequence"/>
</dbReference>
<accession>A0ABP5EW10</accession>
<evidence type="ECO:0000313" key="4">
    <source>
        <dbReference type="Proteomes" id="UP001500755"/>
    </source>
</evidence>
<evidence type="ECO:0000256" key="1">
    <source>
        <dbReference type="SAM" id="Phobius"/>
    </source>
</evidence>
<keyword evidence="1" id="KW-0812">Transmembrane</keyword>
<evidence type="ECO:0000259" key="2">
    <source>
        <dbReference type="Pfam" id="PF03703"/>
    </source>
</evidence>
<keyword evidence="4" id="KW-1185">Reference proteome</keyword>
<dbReference type="PANTHER" id="PTHR34473:SF3">
    <property type="entry name" value="TRANSMEMBRANE PROTEIN-RELATED"/>
    <property type="match status" value="1"/>
</dbReference>
<dbReference type="Pfam" id="PF03703">
    <property type="entry name" value="bPH_2"/>
    <property type="match status" value="1"/>
</dbReference>
<proteinExistence type="predicted"/>
<sequence>MTDQQPPDFVPVSPKYVRVELIGWAIFFLGILVPVVLPAIISANTATLWVLWAGLAAWALFVVVVLIVVPRAIRALGYAEREDDILIRRGIMWRKITVVPYGRLQYVEVESGPIERGFGLATVRLHTASAESDAQIRGLPRADAERLRDEIAARGSAALAGL</sequence>
<evidence type="ECO:0000313" key="3">
    <source>
        <dbReference type="EMBL" id="GAA2009879.1"/>
    </source>
</evidence>
<protein>
    <recommendedName>
        <fullName evidence="2">YdbS-like PH domain-containing protein</fullName>
    </recommendedName>
</protein>
<dbReference type="PANTHER" id="PTHR34473">
    <property type="entry name" value="UPF0699 TRANSMEMBRANE PROTEIN YDBS"/>
    <property type="match status" value="1"/>
</dbReference>
<dbReference type="InterPro" id="IPR005182">
    <property type="entry name" value="YdbS-like_PH"/>
</dbReference>
<organism evidence="3 4">
    <name type="scientific">Brevibacterium samyangense</name>
    <dbReference type="NCBI Taxonomy" id="366888"/>
    <lineage>
        <taxon>Bacteria</taxon>
        <taxon>Bacillati</taxon>
        <taxon>Actinomycetota</taxon>
        <taxon>Actinomycetes</taxon>
        <taxon>Micrococcales</taxon>
        <taxon>Brevibacteriaceae</taxon>
        <taxon>Brevibacterium</taxon>
    </lineage>
</organism>
<dbReference type="EMBL" id="BAAANO010000020">
    <property type="protein sequence ID" value="GAA2009879.1"/>
    <property type="molecule type" value="Genomic_DNA"/>
</dbReference>
<reference evidence="4" key="1">
    <citation type="journal article" date="2019" name="Int. J. Syst. Evol. Microbiol.">
        <title>The Global Catalogue of Microorganisms (GCM) 10K type strain sequencing project: providing services to taxonomists for standard genome sequencing and annotation.</title>
        <authorList>
            <consortium name="The Broad Institute Genomics Platform"/>
            <consortium name="The Broad Institute Genome Sequencing Center for Infectious Disease"/>
            <person name="Wu L."/>
            <person name="Ma J."/>
        </authorList>
    </citation>
    <scope>NUCLEOTIDE SEQUENCE [LARGE SCALE GENOMIC DNA]</scope>
    <source>
        <strain evidence="4">JCM 14546</strain>
    </source>
</reference>
<feature type="domain" description="YdbS-like PH" evidence="2">
    <location>
        <begin position="74"/>
        <end position="151"/>
    </location>
</feature>
<keyword evidence="1" id="KW-0472">Membrane</keyword>
<name>A0ABP5EW10_9MICO</name>
<gene>
    <name evidence="3" type="ORF">GCM10009755_20990</name>
</gene>
<dbReference type="RefSeq" id="WP_344309485.1">
    <property type="nucleotide sequence ID" value="NZ_BAAANO010000020.1"/>
</dbReference>
<comment type="caution">
    <text evidence="3">The sequence shown here is derived from an EMBL/GenBank/DDBJ whole genome shotgun (WGS) entry which is preliminary data.</text>
</comment>
<feature type="transmembrane region" description="Helical" evidence="1">
    <location>
        <begin position="49"/>
        <end position="69"/>
    </location>
</feature>